<feature type="compositionally biased region" description="Low complexity" evidence="1">
    <location>
        <begin position="37"/>
        <end position="65"/>
    </location>
</feature>
<dbReference type="Proteomes" id="UP000821866">
    <property type="component" value="Chromosome 2"/>
</dbReference>
<dbReference type="Gene3D" id="4.10.410.10">
    <property type="entry name" value="Pancreatic trypsin inhibitor Kunitz domain"/>
    <property type="match status" value="1"/>
</dbReference>
<evidence type="ECO:0000256" key="1">
    <source>
        <dbReference type="SAM" id="MobiDB-lite"/>
    </source>
</evidence>
<evidence type="ECO:0000313" key="2">
    <source>
        <dbReference type="EMBL" id="KAH8033543.1"/>
    </source>
</evidence>
<feature type="compositionally biased region" description="Acidic residues" evidence="1">
    <location>
        <begin position="17"/>
        <end position="26"/>
    </location>
</feature>
<keyword evidence="3" id="KW-1185">Reference proteome</keyword>
<name>A0A9J6EH34_RHIMP</name>
<dbReference type="InterPro" id="IPR036880">
    <property type="entry name" value="Kunitz_BPTI_sf"/>
</dbReference>
<gene>
    <name evidence="2" type="ORF">HPB51_013620</name>
</gene>
<proteinExistence type="predicted"/>
<feature type="region of interest" description="Disordered" evidence="1">
    <location>
        <begin position="135"/>
        <end position="181"/>
    </location>
</feature>
<evidence type="ECO:0008006" key="4">
    <source>
        <dbReference type="Google" id="ProtNLM"/>
    </source>
</evidence>
<dbReference type="EMBL" id="JABSTU010000004">
    <property type="protein sequence ID" value="KAH8033543.1"/>
    <property type="molecule type" value="Genomic_DNA"/>
</dbReference>
<reference evidence="2" key="2">
    <citation type="submission" date="2021-09" db="EMBL/GenBank/DDBJ databases">
        <authorList>
            <person name="Jia N."/>
            <person name="Wang J."/>
            <person name="Shi W."/>
            <person name="Du L."/>
            <person name="Sun Y."/>
            <person name="Zhan W."/>
            <person name="Jiang J."/>
            <person name="Wang Q."/>
            <person name="Zhang B."/>
            <person name="Ji P."/>
            <person name="Sakyi L.B."/>
            <person name="Cui X."/>
            <person name="Yuan T."/>
            <person name="Jiang B."/>
            <person name="Yang W."/>
            <person name="Lam T.T.-Y."/>
            <person name="Chang Q."/>
            <person name="Ding S."/>
            <person name="Wang X."/>
            <person name="Zhu J."/>
            <person name="Ruan X."/>
            <person name="Zhao L."/>
            <person name="Wei J."/>
            <person name="Que T."/>
            <person name="Du C."/>
            <person name="Cheng J."/>
            <person name="Dai P."/>
            <person name="Han X."/>
            <person name="Huang E."/>
            <person name="Gao Y."/>
            <person name="Liu J."/>
            <person name="Shao H."/>
            <person name="Ye R."/>
            <person name="Li L."/>
            <person name="Wei W."/>
            <person name="Wang X."/>
            <person name="Wang C."/>
            <person name="Huo Q."/>
            <person name="Li W."/>
            <person name="Guo W."/>
            <person name="Chen H."/>
            <person name="Chen S."/>
            <person name="Zhou L."/>
            <person name="Zhou L."/>
            <person name="Ni X."/>
            <person name="Tian J."/>
            <person name="Zhou Y."/>
            <person name="Sheng Y."/>
            <person name="Liu T."/>
            <person name="Pan Y."/>
            <person name="Xia L."/>
            <person name="Li J."/>
            <person name="Zhao F."/>
            <person name="Cao W."/>
        </authorList>
    </citation>
    <scope>NUCLEOTIDE SEQUENCE</scope>
    <source>
        <strain evidence="2">Rmic-2018</strain>
        <tissue evidence="2">Larvae</tissue>
    </source>
</reference>
<sequence>MQQFKRSVSVKGFANDGTEEQTEEVASEQSDREDSHASTNEVSSSSSGPPRSVKEATSSTPTSSCTTLHQAVSSASVASLLTRGAASNPAERSAPRFSVALVLAVIFSAVCVEAIATNHGFKLLGEASLRSDTKHHSAYTSSTAQDDGTDGQTTKSQHSSESARKAHTPRSPPPKVPLRKVRPECGAPQLTLCDEPRHEFFYHAEAGTCSMVKQADFSFCNWSPNRFASVLSCSSSCVSAVMPAQRCFDKPVFAGCSSSVIPQVKSEATA</sequence>
<reference evidence="2" key="1">
    <citation type="journal article" date="2020" name="Cell">
        <title>Large-Scale Comparative Analyses of Tick Genomes Elucidate Their Genetic Diversity and Vector Capacities.</title>
        <authorList>
            <consortium name="Tick Genome and Microbiome Consortium (TIGMIC)"/>
            <person name="Jia N."/>
            <person name="Wang J."/>
            <person name="Shi W."/>
            <person name="Du L."/>
            <person name="Sun Y."/>
            <person name="Zhan W."/>
            <person name="Jiang J.F."/>
            <person name="Wang Q."/>
            <person name="Zhang B."/>
            <person name="Ji P."/>
            <person name="Bell-Sakyi L."/>
            <person name="Cui X.M."/>
            <person name="Yuan T.T."/>
            <person name="Jiang B.G."/>
            <person name="Yang W.F."/>
            <person name="Lam T.T."/>
            <person name="Chang Q.C."/>
            <person name="Ding S.J."/>
            <person name="Wang X.J."/>
            <person name="Zhu J.G."/>
            <person name="Ruan X.D."/>
            <person name="Zhao L."/>
            <person name="Wei J.T."/>
            <person name="Ye R.Z."/>
            <person name="Que T.C."/>
            <person name="Du C.H."/>
            <person name="Zhou Y.H."/>
            <person name="Cheng J.X."/>
            <person name="Dai P.F."/>
            <person name="Guo W.B."/>
            <person name="Han X.H."/>
            <person name="Huang E.J."/>
            <person name="Li L.F."/>
            <person name="Wei W."/>
            <person name="Gao Y.C."/>
            <person name="Liu J.Z."/>
            <person name="Shao H.Z."/>
            <person name="Wang X."/>
            <person name="Wang C.C."/>
            <person name="Yang T.C."/>
            <person name="Huo Q.B."/>
            <person name="Li W."/>
            <person name="Chen H.Y."/>
            <person name="Chen S.E."/>
            <person name="Zhou L.G."/>
            <person name="Ni X.B."/>
            <person name="Tian J.H."/>
            <person name="Sheng Y."/>
            <person name="Liu T."/>
            <person name="Pan Y.S."/>
            <person name="Xia L.Y."/>
            <person name="Li J."/>
            <person name="Zhao F."/>
            <person name="Cao W.C."/>
        </authorList>
    </citation>
    <scope>NUCLEOTIDE SEQUENCE</scope>
    <source>
        <strain evidence="2">Rmic-2018</strain>
    </source>
</reference>
<comment type="caution">
    <text evidence="2">The sequence shown here is derived from an EMBL/GenBank/DDBJ whole genome shotgun (WGS) entry which is preliminary data.</text>
</comment>
<organism evidence="2 3">
    <name type="scientific">Rhipicephalus microplus</name>
    <name type="common">Cattle tick</name>
    <name type="synonym">Boophilus microplus</name>
    <dbReference type="NCBI Taxonomy" id="6941"/>
    <lineage>
        <taxon>Eukaryota</taxon>
        <taxon>Metazoa</taxon>
        <taxon>Ecdysozoa</taxon>
        <taxon>Arthropoda</taxon>
        <taxon>Chelicerata</taxon>
        <taxon>Arachnida</taxon>
        <taxon>Acari</taxon>
        <taxon>Parasitiformes</taxon>
        <taxon>Ixodida</taxon>
        <taxon>Ixodoidea</taxon>
        <taxon>Ixodidae</taxon>
        <taxon>Rhipicephalinae</taxon>
        <taxon>Rhipicephalus</taxon>
        <taxon>Boophilus</taxon>
    </lineage>
</organism>
<dbReference type="SUPFAM" id="SSF57362">
    <property type="entry name" value="BPTI-like"/>
    <property type="match status" value="1"/>
</dbReference>
<evidence type="ECO:0000313" key="3">
    <source>
        <dbReference type="Proteomes" id="UP000821866"/>
    </source>
</evidence>
<dbReference type="GO" id="GO:0004867">
    <property type="term" value="F:serine-type endopeptidase inhibitor activity"/>
    <property type="evidence" value="ECO:0007669"/>
    <property type="project" value="InterPro"/>
</dbReference>
<accession>A0A9J6EH34</accession>
<dbReference type="AlphaFoldDB" id="A0A9J6EH34"/>
<protein>
    <recommendedName>
        <fullName evidence="4">BPTI/Kunitz inhibitor domain-containing protein</fullName>
    </recommendedName>
</protein>
<feature type="region of interest" description="Disordered" evidence="1">
    <location>
        <begin position="1"/>
        <end position="65"/>
    </location>
</feature>